<accession>A0A409W7K4</accession>
<proteinExistence type="predicted"/>
<evidence type="ECO:0000313" key="1">
    <source>
        <dbReference type="EMBL" id="PPQ74521.1"/>
    </source>
</evidence>
<evidence type="ECO:0000313" key="2">
    <source>
        <dbReference type="Proteomes" id="UP000284842"/>
    </source>
</evidence>
<dbReference type="EMBL" id="NHTK01005747">
    <property type="protein sequence ID" value="PPQ74521.1"/>
    <property type="molecule type" value="Genomic_DNA"/>
</dbReference>
<dbReference type="InParanoid" id="A0A409W7K4"/>
<dbReference type="OrthoDB" id="3123447at2759"/>
<sequence length="227" mass="26333">MNTHSQNTEPSSMVLILKALANSLWPRSSITRPFTTLPTIPESPALVSIVNDFINLLFNNPLIALEDRQAFATHMLNLNDDMCSLDNAVQRNGGYDSSMVNKANRCFATINKIGHMFPPNPRGPQLSRIRQTFTLYLDNPPLRLYKTSRRDPNDLPDIVHIFPSSHLHGFDIQAFFDYATIKEAERRREEEMRSRQHHSPAKYQRFPDQRLPANALFDDMMRNYYYY</sequence>
<protein>
    <submittedName>
        <fullName evidence="1">Uncharacterized protein</fullName>
    </submittedName>
</protein>
<gene>
    <name evidence="1" type="ORF">CVT24_000113</name>
</gene>
<reference evidence="1 2" key="1">
    <citation type="journal article" date="2018" name="Evol. Lett.">
        <title>Horizontal gene cluster transfer increased hallucinogenic mushroom diversity.</title>
        <authorList>
            <person name="Reynolds H.T."/>
            <person name="Vijayakumar V."/>
            <person name="Gluck-Thaler E."/>
            <person name="Korotkin H.B."/>
            <person name="Matheny P.B."/>
            <person name="Slot J.C."/>
        </authorList>
    </citation>
    <scope>NUCLEOTIDE SEQUENCE [LARGE SCALE GENOMIC DNA]</scope>
    <source>
        <strain evidence="1 2">2629</strain>
    </source>
</reference>
<dbReference type="AlphaFoldDB" id="A0A409W7K4"/>
<name>A0A409W7K4_9AGAR</name>
<keyword evidence="2" id="KW-1185">Reference proteome</keyword>
<comment type="caution">
    <text evidence="1">The sequence shown here is derived from an EMBL/GenBank/DDBJ whole genome shotgun (WGS) entry which is preliminary data.</text>
</comment>
<dbReference type="Proteomes" id="UP000284842">
    <property type="component" value="Unassembled WGS sequence"/>
</dbReference>
<organism evidence="1 2">
    <name type="scientific">Panaeolus cyanescens</name>
    <dbReference type="NCBI Taxonomy" id="181874"/>
    <lineage>
        <taxon>Eukaryota</taxon>
        <taxon>Fungi</taxon>
        <taxon>Dikarya</taxon>
        <taxon>Basidiomycota</taxon>
        <taxon>Agaricomycotina</taxon>
        <taxon>Agaricomycetes</taxon>
        <taxon>Agaricomycetidae</taxon>
        <taxon>Agaricales</taxon>
        <taxon>Agaricineae</taxon>
        <taxon>Galeropsidaceae</taxon>
        <taxon>Panaeolus</taxon>
    </lineage>
</organism>